<dbReference type="InterPro" id="IPR007159">
    <property type="entry name" value="SpoVT-AbrB_dom"/>
</dbReference>
<dbReference type="SMART" id="SM00966">
    <property type="entry name" value="SpoVT_AbrB"/>
    <property type="match status" value="1"/>
</dbReference>
<dbReference type="NCBIfam" id="TIGR01439">
    <property type="entry name" value="lp_hng_hel_AbrB"/>
    <property type="match status" value="1"/>
</dbReference>
<reference evidence="3" key="1">
    <citation type="submission" date="2020-09" db="EMBL/GenBank/DDBJ databases">
        <title>Iningainema tapete sp. nov. (Scytonemataceae, Cyanobacteria) from greenhouses in central Florida (USA) produces two types of nodularin with biosynthetic potential for microcystin-LR and anabaenopeptins.</title>
        <authorList>
            <person name="Berthold D.E."/>
            <person name="Lefler F.W."/>
            <person name="Huang I.-S."/>
            <person name="Abdulla H."/>
            <person name="Zimba P.V."/>
            <person name="Laughinghouse H.D. IV."/>
        </authorList>
    </citation>
    <scope>NUCLEOTIDE SEQUENCE</scope>
    <source>
        <strain evidence="3">BLCCT55</strain>
    </source>
</reference>
<dbReference type="Gene3D" id="2.10.260.10">
    <property type="match status" value="1"/>
</dbReference>
<dbReference type="GO" id="GO:0003677">
    <property type="term" value="F:DNA binding"/>
    <property type="evidence" value="ECO:0007669"/>
    <property type="project" value="UniProtKB-UniRule"/>
</dbReference>
<evidence type="ECO:0000256" key="1">
    <source>
        <dbReference type="PROSITE-ProRule" id="PRU01076"/>
    </source>
</evidence>
<dbReference type="Proteomes" id="UP000629098">
    <property type="component" value="Unassembled WGS sequence"/>
</dbReference>
<protein>
    <submittedName>
        <fullName evidence="3">AbrB/MazE/SpoVT family DNA-binding domain-containing protein</fullName>
    </submittedName>
</protein>
<dbReference type="Pfam" id="PF04014">
    <property type="entry name" value="MazE_antitoxin"/>
    <property type="match status" value="1"/>
</dbReference>
<evidence type="ECO:0000259" key="2">
    <source>
        <dbReference type="PROSITE" id="PS51740"/>
    </source>
</evidence>
<proteinExistence type="predicted"/>
<dbReference type="PROSITE" id="PS51740">
    <property type="entry name" value="SPOVT_ABRB"/>
    <property type="match status" value="1"/>
</dbReference>
<gene>
    <name evidence="3" type="ORF">ICL16_16860</name>
</gene>
<organism evidence="3 4">
    <name type="scientific">Iningainema tapete BLCC-T55</name>
    <dbReference type="NCBI Taxonomy" id="2748662"/>
    <lineage>
        <taxon>Bacteria</taxon>
        <taxon>Bacillati</taxon>
        <taxon>Cyanobacteriota</taxon>
        <taxon>Cyanophyceae</taxon>
        <taxon>Nostocales</taxon>
        <taxon>Scytonemataceae</taxon>
        <taxon>Iningainema tapete</taxon>
    </lineage>
</organism>
<dbReference type="InterPro" id="IPR037914">
    <property type="entry name" value="SpoVT-AbrB_sf"/>
</dbReference>
<dbReference type="EMBL" id="JACXAE010000057">
    <property type="protein sequence ID" value="MBD2773699.1"/>
    <property type="molecule type" value="Genomic_DNA"/>
</dbReference>
<feature type="domain" description="SpoVT-AbrB" evidence="2">
    <location>
        <begin position="3"/>
        <end position="48"/>
    </location>
</feature>
<evidence type="ECO:0000313" key="4">
    <source>
        <dbReference type="Proteomes" id="UP000629098"/>
    </source>
</evidence>
<evidence type="ECO:0000313" key="3">
    <source>
        <dbReference type="EMBL" id="MBD2773699.1"/>
    </source>
</evidence>
<dbReference type="SUPFAM" id="SSF89447">
    <property type="entry name" value="AbrB/MazE/MraZ-like"/>
    <property type="match status" value="1"/>
</dbReference>
<comment type="caution">
    <text evidence="3">The sequence shown here is derived from an EMBL/GenBank/DDBJ whole genome shotgun (WGS) entry which is preliminary data.</text>
</comment>
<dbReference type="AlphaFoldDB" id="A0A8J7C600"/>
<keyword evidence="4" id="KW-1185">Reference proteome</keyword>
<sequence length="82" mass="9434">MQPFKTKISEGGSVVIPSEYRKQLGLEVGSEVMIQIVDGEMRIFTLEQAIKRAQDIIRQYVPEGRSLSNELIAERRQENLRE</sequence>
<name>A0A8J7C600_9CYAN</name>
<accession>A0A8J7C600</accession>
<keyword evidence="1 3" id="KW-0238">DNA-binding</keyword>